<protein>
    <recommendedName>
        <fullName evidence="1">Fibrinogen C-terminal domain-containing protein</fullName>
    </recommendedName>
</protein>
<dbReference type="PANTHER" id="PTHR19143:SF458">
    <property type="entry name" value="FIBRINOGEN C-TERMINAL DOMAIN-CONTAINING PROTEIN-RELATED"/>
    <property type="match status" value="1"/>
</dbReference>
<dbReference type="OrthoDB" id="10072423at2759"/>
<dbReference type="Pfam" id="PF00147">
    <property type="entry name" value="Fibrinogen_C"/>
    <property type="match status" value="1"/>
</dbReference>
<dbReference type="PROSITE" id="PS51406">
    <property type="entry name" value="FIBRINOGEN_C_2"/>
    <property type="match status" value="1"/>
</dbReference>
<comment type="caution">
    <text evidence="2">The sequence shown here is derived from an EMBL/GenBank/DDBJ whole genome shotgun (WGS) entry which is preliminary data.</text>
</comment>
<evidence type="ECO:0000313" key="2">
    <source>
        <dbReference type="EMBL" id="GFR21240.1"/>
    </source>
</evidence>
<dbReference type="InterPro" id="IPR050373">
    <property type="entry name" value="Fibrinogen_C-term_domain"/>
</dbReference>
<dbReference type="EMBL" id="BMAO01008144">
    <property type="protein sequence ID" value="GFR21240.1"/>
    <property type="molecule type" value="Genomic_DNA"/>
</dbReference>
<keyword evidence="3" id="KW-1185">Reference proteome</keyword>
<accession>A0A8X6J5N8</accession>
<feature type="domain" description="Fibrinogen C-terminal" evidence="1">
    <location>
        <begin position="28"/>
        <end position="85"/>
    </location>
</feature>
<dbReference type="GO" id="GO:0005615">
    <property type="term" value="C:extracellular space"/>
    <property type="evidence" value="ECO:0007669"/>
    <property type="project" value="TreeGrafter"/>
</dbReference>
<dbReference type="Proteomes" id="UP000887116">
    <property type="component" value="Unassembled WGS sequence"/>
</dbReference>
<evidence type="ECO:0000313" key="3">
    <source>
        <dbReference type="Proteomes" id="UP000887116"/>
    </source>
</evidence>
<dbReference type="AlphaFoldDB" id="A0A8X6J5N8"/>
<dbReference type="PANTHER" id="PTHR19143">
    <property type="entry name" value="FIBRINOGEN/TENASCIN/ANGIOPOEITIN"/>
    <property type="match status" value="1"/>
</dbReference>
<gene>
    <name evidence="2" type="ORF">TNCT_39451</name>
</gene>
<dbReference type="NCBIfam" id="NF040941">
    <property type="entry name" value="GGGWT_bact"/>
    <property type="match status" value="1"/>
</dbReference>
<evidence type="ECO:0000259" key="1">
    <source>
        <dbReference type="PROSITE" id="PS51406"/>
    </source>
</evidence>
<name>A0A8X6J5N8_TRICU</name>
<proteinExistence type="predicted"/>
<dbReference type="InterPro" id="IPR014716">
    <property type="entry name" value="Fibrinogen_a/b/g_C_1"/>
</dbReference>
<reference evidence="2" key="1">
    <citation type="submission" date="2020-07" db="EMBL/GenBank/DDBJ databases">
        <title>Multicomponent nature underlies the extraordinary mechanical properties of spider dragline silk.</title>
        <authorList>
            <person name="Kono N."/>
            <person name="Nakamura H."/>
            <person name="Mori M."/>
            <person name="Yoshida Y."/>
            <person name="Ohtoshi R."/>
            <person name="Malay A.D."/>
            <person name="Moran D.A.P."/>
            <person name="Tomita M."/>
            <person name="Numata K."/>
            <person name="Arakawa K."/>
        </authorList>
    </citation>
    <scope>NUCLEOTIDE SEQUENCE</scope>
</reference>
<dbReference type="Gene3D" id="3.90.215.10">
    <property type="entry name" value="Gamma Fibrinogen, chain A, domain 1"/>
    <property type="match status" value="1"/>
</dbReference>
<organism evidence="2 3">
    <name type="scientific">Trichonephila clavata</name>
    <name type="common">Joro spider</name>
    <name type="synonym">Nephila clavata</name>
    <dbReference type="NCBI Taxonomy" id="2740835"/>
    <lineage>
        <taxon>Eukaryota</taxon>
        <taxon>Metazoa</taxon>
        <taxon>Ecdysozoa</taxon>
        <taxon>Arthropoda</taxon>
        <taxon>Chelicerata</taxon>
        <taxon>Arachnida</taxon>
        <taxon>Araneae</taxon>
        <taxon>Araneomorphae</taxon>
        <taxon>Entelegynae</taxon>
        <taxon>Araneoidea</taxon>
        <taxon>Nephilidae</taxon>
        <taxon>Trichonephila</taxon>
    </lineage>
</organism>
<dbReference type="SUPFAM" id="SSF56496">
    <property type="entry name" value="Fibrinogen C-terminal domain-like"/>
    <property type="match status" value="1"/>
</dbReference>
<dbReference type="InterPro" id="IPR036056">
    <property type="entry name" value="Fibrinogen-like_C"/>
</dbReference>
<sequence length="85" mass="9413">MKYTITGETISRTDILTDSIPGDNAKSLKIHDNPVDCSEVLENGNNRSGVYTIYPRNRLTAGKSLPVYCDMETDEGGWTVSFILI</sequence>
<dbReference type="InterPro" id="IPR002181">
    <property type="entry name" value="Fibrinogen_a/b/g_C_dom"/>
</dbReference>